<dbReference type="AlphaFoldDB" id="A0A1A3L2R6"/>
<dbReference type="EMBL" id="LZLM01000002">
    <property type="protein sequence ID" value="OBJ90898.1"/>
    <property type="molecule type" value="Genomic_DNA"/>
</dbReference>
<organism evidence="1 2">
    <name type="scientific">Mycobacterium asiaticum</name>
    <dbReference type="NCBI Taxonomy" id="1790"/>
    <lineage>
        <taxon>Bacteria</taxon>
        <taxon>Bacillati</taxon>
        <taxon>Actinomycetota</taxon>
        <taxon>Actinomycetes</taxon>
        <taxon>Mycobacteriales</taxon>
        <taxon>Mycobacteriaceae</taxon>
        <taxon>Mycobacterium</taxon>
    </lineage>
</organism>
<proteinExistence type="predicted"/>
<sequence length="93" mass="10850">MTTRTDAVSIALIEAAWDEQLRCQTSQSSRPCRNPARWLGIKHGCERKLLCTFHKQRWITQTWIKIARNGGEIWCQCDRAFTSPEQLVRFISL</sequence>
<gene>
    <name evidence="1" type="ORF">A5640_02055</name>
</gene>
<protein>
    <submittedName>
        <fullName evidence="1">Uncharacterized protein</fullName>
    </submittedName>
</protein>
<reference evidence="1 2" key="1">
    <citation type="submission" date="2016-06" db="EMBL/GenBank/DDBJ databases">
        <authorList>
            <person name="Kjaerup R.B."/>
            <person name="Dalgaard T.S."/>
            <person name="Juul-Madsen H.R."/>
        </authorList>
    </citation>
    <scope>NUCLEOTIDE SEQUENCE [LARGE SCALE GENOMIC DNA]</scope>
    <source>
        <strain evidence="1 2">1276495.2</strain>
    </source>
</reference>
<dbReference type="Proteomes" id="UP000093925">
    <property type="component" value="Unassembled WGS sequence"/>
</dbReference>
<evidence type="ECO:0000313" key="2">
    <source>
        <dbReference type="Proteomes" id="UP000093925"/>
    </source>
</evidence>
<comment type="caution">
    <text evidence="1">The sequence shown here is derived from an EMBL/GenBank/DDBJ whole genome shotgun (WGS) entry which is preliminary data.</text>
</comment>
<name>A0A1A3L2R6_MYCAS</name>
<accession>A0A1A3L2R6</accession>
<evidence type="ECO:0000313" key="1">
    <source>
        <dbReference type="EMBL" id="OBJ90898.1"/>
    </source>
</evidence>